<keyword evidence="3" id="KW-1185">Reference proteome</keyword>
<dbReference type="RefSeq" id="WP_388012621.1">
    <property type="nucleotide sequence ID" value="NZ_JBHUDT010000001.1"/>
</dbReference>
<dbReference type="Proteomes" id="UP001597441">
    <property type="component" value="Unassembled WGS sequence"/>
</dbReference>
<sequence length="207" mass="24075">MILKRLLAYFSIVLLATACYKYDKPKKPGNLIPKEKMVNIIMDVRLLSSANGANKTVLEKNNLQAEAYIYKKYNIDSLQFALSNNYYAYFVDDYNAIYEKVKDSFQVLKTKYADLAKQEEQEKKYRDSIHAIIKKDSTRIIKLKEQLSVLVKKDSLKPLIKKDSIQLIKLKDSLNMLIKKDYTTRFKLKSKKEEGLIIPVSDIGFQQ</sequence>
<evidence type="ECO:0000313" key="2">
    <source>
        <dbReference type="EMBL" id="MFD2533633.1"/>
    </source>
</evidence>
<organism evidence="2 3">
    <name type="scientific">Gelatiniphilus marinus</name>
    <dbReference type="NCBI Taxonomy" id="1759464"/>
    <lineage>
        <taxon>Bacteria</taxon>
        <taxon>Pseudomonadati</taxon>
        <taxon>Bacteroidota</taxon>
        <taxon>Flavobacteriia</taxon>
        <taxon>Flavobacteriales</taxon>
        <taxon>Flavobacteriaceae</taxon>
        <taxon>Gelatiniphilus</taxon>
    </lineage>
</organism>
<name>A0ABW5JMI5_9FLAO</name>
<dbReference type="EMBL" id="JBHULK010000001">
    <property type="protein sequence ID" value="MFD2533633.1"/>
    <property type="molecule type" value="Genomic_DNA"/>
</dbReference>
<dbReference type="InterPro" id="IPR025381">
    <property type="entry name" value="DUF4296"/>
</dbReference>
<evidence type="ECO:0000313" key="3">
    <source>
        <dbReference type="Proteomes" id="UP001597441"/>
    </source>
</evidence>
<dbReference type="PROSITE" id="PS51257">
    <property type="entry name" value="PROKAR_LIPOPROTEIN"/>
    <property type="match status" value="1"/>
</dbReference>
<protein>
    <submittedName>
        <fullName evidence="2">DUF4296 domain-containing protein</fullName>
    </submittedName>
</protein>
<comment type="caution">
    <text evidence="2">The sequence shown here is derived from an EMBL/GenBank/DDBJ whole genome shotgun (WGS) entry which is preliminary data.</text>
</comment>
<feature type="domain" description="DUF4296" evidence="1">
    <location>
        <begin position="28"/>
        <end position="109"/>
    </location>
</feature>
<accession>A0ABW5JMI5</accession>
<gene>
    <name evidence="2" type="ORF">ACFSQS_00845</name>
</gene>
<reference evidence="3" key="1">
    <citation type="journal article" date="2019" name="Int. J. Syst. Evol. Microbiol.">
        <title>The Global Catalogue of Microorganisms (GCM) 10K type strain sequencing project: providing services to taxonomists for standard genome sequencing and annotation.</title>
        <authorList>
            <consortium name="The Broad Institute Genomics Platform"/>
            <consortium name="The Broad Institute Genome Sequencing Center for Infectious Disease"/>
            <person name="Wu L."/>
            <person name="Ma J."/>
        </authorList>
    </citation>
    <scope>NUCLEOTIDE SEQUENCE [LARGE SCALE GENOMIC DNA]</scope>
    <source>
        <strain evidence="3">KCTC 42903</strain>
    </source>
</reference>
<dbReference type="Pfam" id="PF14129">
    <property type="entry name" value="DUF4296"/>
    <property type="match status" value="1"/>
</dbReference>
<evidence type="ECO:0000259" key="1">
    <source>
        <dbReference type="Pfam" id="PF14129"/>
    </source>
</evidence>
<proteinExistence type="predicted"/>